<dbReference type="GO" id="GO:0043531">
    <property type="term" value="F:ADP binding"/>
    <property type="evidence" value="ECO:0007669"/>
    <property type="project" value="InterPro"/>
</dbReference>
<evidence type="ECO:0000256" key="2">
    <source>
        <dbReference type="ARBA" id="ARBA00022737"/>
    </source>
</evidence>
<dbReference type="GO" id="GO:0006952">
    <property type="term" value="P:defense response"/>
    <property type="evidence" value="ECO:0007669"/>
    <property type="project" value="InterPro"/>
</dbReference>
<name>A0A5N5F120_9ROSA</name>
<evidence type="ECO:0000313" key="7">
    <source>
        <dbReference type="Proteomes" id="UP000327157"/>
    </source>
</evidence>
<reference evidence="7" key="2">
    <citation type="submission" date="2019-10" db="EMBL/GenBank/DDBJ databases">
        <title>A de novo genome assembly of a pear dwarfing rootstock.</title>
        <authorList>
            <person name="Wang F."/>
            <person name="Wang J."/>
            <person name="Li S."/>
            <person name="Zhang Y."/>
            <person name="Fang M."/>
            <person name="Ma L."/>
            <person name="Zhao Y."/>
            <person name="Jiang S."/>
        </authorList>
    </citation>
    <scope>NUCLEOTIDE SEQUENCE [LARGE SCALE GENOMIC DNA]</scope>
</reference>
<keyword evidence="1" id="KW-0433">Leucine-rich repeat</keyword>
<dbReference type="FunFam" id="3.40.50.10140:FF:000007">
    <property type="entry name" value="Disease resistance protein (TIR-NBS-LRR class)"/>
    <property type="match status" value="1"/>
</dbReference>
<keyword evidence="2" id="KW-0677">Repeat</keyword>
<dbReference type="InterPro" id="IPR002182">
    <property type="entry name" value="NB-ARC"/>
</dbReference>
<dbReference type="SMART" id="SM00255">
    <property type="entry name" value="TIR"/>
    <property type="match status" value="1"/>
</dbReference>
<dbReference type="AlphaFoldDB" id="A0A5N5F120"/>
<keyword evidence="3" id="KW-0520">NAD</keyword>
<dbReference type="SUPFAM" id="SSF52200">
    <property type="entry name" value="Toll/Interleukin receptor TIR domain"/>
    <property type="match status" value="1"/>
</dbReference>
<evidence type="ECO:0000259" key="5">
    <source>
        <dbReference type="PROSITE" id="PS50104"/>
    </source>
</evidence>
<dbReference type="SUPFAM" id="SSF52540">
    <property type="entry name" value="P-loop containing nucleoside triphosphate hydrolases"/>
    <property type="match status" value="1"/>
</dbReference>
<dbReference type="Pfam" id="PF00931">
    <property type="entry name" value="NB-ARC"/>
    <property type="match status" value="1"/>
</dbReference>
<evidence type="ECO:0000256" key="3">
    <source>
        <dbReference type="ARBA" id="ARBA00023027"/>
    </source>
</evidence>
<gene>
    <name evidence="6" type="ORF">D8674_030422</name>
</gene>
<dbReference type="InterPro" id="IPR000157">
    <property type="entry name" value="TIR_dom"/>
</dbReference>
<dbReference type="GO" id="GO:0007165">
    <property type="term" value="P:signal transduction"/>
    <property type="evidence" value="ECO:0007669"/>
    <property type="project" value="InterPro"/>
</dbReference>
<protein>
    <submittedName>
        <fullName evidence="6">TMV resistance protein N-like</fullName>
    </submittedName>
</protein>
<dbReference type="PANTHER" id="PTHR11017">
    <property type="entry name" value="LEUCINE-RICH REPEAT-CONTAINING PROTEIN"/>
    <property type="match status" value="1"/>
</dbReference>
<dbReference type="OrthoDB" id="1733683at2759"/>
<accession>A0A5N5F120</accession>
<dbReference type="Gene3D" id="3.40.50.300">
    <property type="entry name" value="P-loop containing nucleotide triphosphate hydrolases"/>
    <property type="match status" value="1"/>
</dbReference>
<dbReference type="InterPro" id="IPR032675">
    <property type="entry name" value="LRR_dom_sf"/>
</dbReference>
<dbReference type="InterPro" id="IPR042197">
    <property type="entry name" value="Apaf_helical"/>
</dbReference>
<dbReference type="Gene3D" id="1.10.8.430">
    <property type="entry name" value="Helical domain of apoptotic protease-activating factors"/>
    <property type="match status" value="1"/>
</dbReference>
<dbReference type="PRINTS" id="PR00364">
    <property type="entry name" value="DISEASERSIST"/>
</dbReference>
<evidence type="ECO:0000256" key="4">
    <source>
        <dbReference type="SAM" id="Phobius"/>
    </source>
</evidence>
<evidence type="ECO:0000313" key="6">
    <source>
        <dbReference type="EMBL" id="KAB2594972.1"/>
    </source>
</evidence>
<dbReference type="PROSITE" id="PS50104">
    <property type="entry name" value="TIR"/>
    <property type="match status" value="1"/>
</dbReference>
<keyword evidence="4" id="KW-0812">Transmembrane</keyword>
<reference evidence="6 7" key="1">
    <citation type="submission" date="2019-09" db="EMBL/GenBank/DDBJ databases">
        <authorList>
            <person name="Ou C."/>
        </authorList>
    </citation>
    <scope>NUCLEOTIDE SEQUENCE [LARGE SCALE GENOMIC DNA]</scope>
    <source>
        <strain evidence="6">S2</strain>
        <tissue evidence="6">Leaf</tissue>
    </source>
</reference>
<feature type="transmembrane region" description="Helical" evidence="4">
    <location>
        <begin position="1162"/>
        <end position="1182"/>
    </location>
</feature>
<proteinExistence type="predicted"/>
<sequence>MALVRSTQGTSSDSNTRRGYHYDVFLSFRGEDTRKTFTDHLYTALISAGYLTFRDDDELETGEDIRSGLKQAIQMSRTSVIVFSKDYASSRWCLNELVEIVDHKRTSSDHVVIPVFYDVDPSHVRKQTGSFAEAFARHRKTEPPHMMERWRNALAEVADLAGKVLQSQAHGYESKFIKDIVKVIRDKLSRRHLSVESKLVGVHSRVEHINLWLQDPSHDVGILLVYGLPGIGKTTIAKCVYNSTFESFEGSSYVENIRETASHPDGLVQIQKQILYDILNGKKEKIHNVSEGIIKIGRAISFRKVLLVLDDVDHMDQLDVVLRMKDQFYPGSKIIITTRRQRLLKTHEGITVHEVGPLGFDESLELLSWHAFGQDHPLEGYEKYSEEVAQHSGRLPLALKVLGSSLFGEPKRVWKSTLEKLEVIPNGELMNKLRISYDSLQDDHDQNLFLHVACFFIGQDEDRIVTILDGCDFKTICGIQNLRDRCLVTIVMDKLYMHDVIRDMGREIVRRESYEPRNRSRLWRSKDSFEVLREKNGTQAIEGFMLDMHELLTSNPINSNKNVLETNSFARMHKLKLLCLRHVQLDGCYAELPIGLRWLCWPEFPLDSIPVDFSLEKLVSLEMQYSSLRQVFKEAKFLPSLKILDVSHSHGLTEIMDFSLCPRLEELILVGCTSLIVVHESIGNLERLVYLNTKDCKNLRMLPKSMCMLKSLETLILSGCSNLDEFPLEMMQRMESLKVLEIDGIPMSGLWPETCSSILSYFPCSLVKLNLSGCNLSDDAFRGDLSKLSSIQRLYLDENPICTLPVFIKGLRRLNHLSFHNCKVLDSLLGLPNVHNAMDGIVMNLNGCISLKKITYQSEFKQNVMMGGNCNLVEWEYWYKLEPIDRVDAEMIKLLSLFNLRSMPSIRMRQPYAISHPNEGRWSPVQGLYQFGIFSTFLVGNEVPGWFSYKSTKSSLSFMVPLLPTTHRIRGLNIFATYANEENSNNHDYSIIRPIMAKVSNKSKGLKWIYSPLFYGIPGEGEDMIWLSHWRMESETILQCGDQVVVLVMAGYPEWFRVKEFGVELVQEHQHNMMMSNQHNTKSDPHYPFVIGGDLSMYEHKPGIYFLGFSKEKTENIVFGIQRMFNRLIMDTDEEDTGKEGHEDEPDYTIARMRAASNNCSLGGWKVLLTAAGLFFTFALVVRSSISPKKKRQ</sequence>
<organism evidence="6 7">
    <name type="scientific">Pyrus ussuriensis x Pyrus communis</name>
    <dbReference type="NCBI Taxonomy" id="2448454"/>
    <lineage>
        <taxon>Eukaryota</taxon>
        <taxon>Viridiplantae</taxon>
        <taxon>Streptophyta</taxon>
        <taxon>Embryophyta</taxon>
        <taxon>Tracheophyta</taxon>
        <taxon>Spermatophyta</taxon>
        <taxon>Magnoliopsida</taxon>
        <taxon>eudicotyledons</taxon>
        <taxon>Gunneridae</taxon>
        <taxon>Pentapetalae</taxon>
        <taxon>rosids</taxon>
        <taxon>fabids</taxon>
        <taxon>Rosales</taxon>
        <taxon>Rosaceae</taxon>
        <taxon>Amygdaloideae</taxon>
        <taxon>Maleae</taxon>
        <taxon>Pyrus</taxon>
    </lineage>
</organism>
<dbReference type="Pfam" id="PF23282">
    <property type="entry name" value="WHD_ROQ1"/>
    <property type="match status" value="1"/>
</dbReference>
<dbReference type="InterPro" id="IPR027417">
    <property type="entry name" value="P-loop_NTPase"/>
</dbReference>
<dbReference type="InterPro" id="IPR058192">
    <property type="entry name" value="WHD_ROQ1-like"/>
</dbReference>
<evidence type="ECO:0000256" key="1">
    <source>
        <dbReference type="ARBA" id="ARBA00022614"/>
    </source>
</evidence>
<keyword evidence="4" id="KW-1133">Transmembrane helix</keyword>
<comment type="caution">
    <text evidence="6">The sequence shown here is derived from an EMBL/GenBank/DDBJ whole genome shotgun (WGS) entry which is preliminary data.</text>
</comment>
<dbReference type="EMBL" id="SMOL01000781">
    <property type="protein sequence ID" value="KAB2594972.1"/>
    <property type="molecule type" value="Genomic_DNA"/>
</dbReference>
<dbReference type="InterPro" id="IPR044974">
    <property type="entry name" value="Disease_R_plants"/>
</dbReference>
<reference evidence="6 7" key="3">
    <citation type="submission" date="2019-11" db="EMBL/GenBank/DDBJ databases">
        <title>A de novo genome assembly of a pear dwarfing rootstock.</title>
        <authorList>
            <person name="Wang F."/>
            <person name="Wang J."/>
            <person name="Li S."/>
            <person name="Zhang Y."/>
            <person name="Fang M."/>
            <person name="Ma L."/>
            <person name="Zhao Y."/>
            <person name="Jiang S."/>
        </authorList>
    </citation>
    <scope>NUCLEOTIDE SEQUENCE [LARGE SCALE GENOMIC DNA]</scope>
    <source>
        <strain evidence="6">S2</strain>
        <tissue evidence="6">Leaf</tissue>
    </source>
</reference>
<keyword evidence="4" id="KW-0472">Membrane</keyword>
<keyword evidence="7" id="KW-1185">Reference proteome</keyword>
<feature type="domain" description="TIR" evidence="5">
    <location>
        <begin position="20"/>
        <end position="188"/>
    </location>
</feature>
<dbReference type="Pfam" id="PF01582">
    <property type="entry name" value="TIR"/>
    <property type="match status" value="1"/>
</dbReference>
<dbReference type="Proteomes" id="UP000327157">
    <property type="component" value="Chromosome 7"/>
</dbReference>
<dbReference type="Gene3D" id="3.40.50.10140">
    <property type="entry name" value="Toll/interleukin-1 receptor homology (TIR) domain"/>
    <property type="match status" value="1"/>
</dbReference>
<dbReference type="SUPFAM" id="SSF52058">
    <property type="entry name" value="L domain-like"/>
    <property type="match status" value="1"/>
</dbReference>
<dbReference type="Gene3D" id="3.80.10.10">
    <property type="entry name" value="Ribonuclease Inhibitor"/>
    <property type="match status" value="2"/>
</dbReference>
<dbReference type="InterPro" id="IPR035897">
    <property type="entry name" value="Toll_tir_struct_dom_sf"/>
</dbReference>
<dbReference type="PANTHER" id="PTHR11017:SF271">
    <property type="entry name" value="DISEASE RESISTANCE PROTEIN (TIR-NBS-LRR CLASS) FAMILY"/>
    <property type="match status" value="1"/>
</dbReference>